<accession>A0A8S4AD30</accession>
<keyword evidence="3" id="KW-1185">Reference proteome</keyword>
<evidence type="ECO:0000259" key="1">
    <source>
        <dbReference type="Pfam" id="PF03070"/>
    </source>
</evidence>
<dbReference type="SUPFAM" id="SSF48613">
    <property type="entry name" value="Heme oxygenase-like"/>
    <property type="match status" value="2"/>
</dbReference>
<dbReference type="PANTHER" id="PTHR43198">
    <property type="entry name" value="BIFUNCTIONAL TH2 PROTEIN"/>
    <property type="match status" value="1"/>
</dbReference>
<proteinExistence type="predicted"/>
<evidence type="ECO:0000313" key="2">
    <source>
        <dbReference type="EMBL" id="CAG5862834.1"/>
    </source>
</evidence>
<dbReference type="AlphaFoldDB" id="A0A8S4AD30"/>
<dbReference type="InterPro" id="IPR050967">
    <property type="entry name" value="Thiamine_Salvage_TenA"/>
</dbReference>
<dbReference type="Gene3D" id="1.20.910.10">
    <property type="entry name" value="Heme oxygenase-like"/>
    <property type="match status" value="2"/>
</dbReference>
<protein>
    <submittedName>
        <fullName evidence="2">(Atlantic silverside) hypothetical protein</fullName>
    </submittedName>
</protein>
<dbReference type="OrthoDB" id="6051518at2759"/>
<gene>
    <name evidence="2" type="ORF">MMEN_LOCUS1258</name>
</gene>
<dbReference type="GO" id="GO:0005829">
    <property type="term" value="C:cytosol"/>
    <property type="evidence" value="ECO:0007669"/>
    <property type="project" value="TreeGrafter"/>
</dbReference>
<dbReference type="Pfam" id="PF03070">
    <property type="entry name" value="TENA_THI-4"/>
    <property type="match status" value="1"/>
</dbReference>
<evidence type="ECO:0000313" key="3">
    <source>
        <dbReference type="Proteomes" id="UP000677803"/>
    </source>
</evidence>
<dbReference type="PANTHER" id="PTHR43198:SF2">
    <property type="entry name" value="SI:CH1073-67J19.1-RELATED"/>
    <property type="match status" value="1"/>
</dbReference>
<dbReference type="InterPro" id="IPR016084">
    <property type="entry name" value="Haem_Oase-like_multi-hlx"/>
</dbReference>
<dbReference type="GO" id="GO:0006772">
    <property type="term" value="P:thiamine metabolic process"/>
    <property type="evidence" value="ECO:0007669"/>
    <property type="project" value="UniProtKB-ARBA"/>
</dbReference>
<feature type="domain" description="Thiaminase-2/PQQC" evidence="1">
    <location>
        <begin position="77"/>
        <end position="256"/>
    </location>
</feature>
<dbReference type="Proteomes" id="UP000677803">
    <property type="component" value="Unassembled WGS sequence"/>
</dbReference>
<comment type="caution">
    <text evidence="2">The sequence shown here is derived from an EMBL/GenBank/DDBJ whole genome shotgun (WGS) entry which is preliminary data.</text>
</comment>
<dbReference type="EMBL" id="CAJRST010000002">
    <property type="protein sequence ID" value="CAG5862834.1"/>
    <property type="molecule type" value="Genomic_DNA"/>
</dbReference>
<organism evidence="2 3">
    <name type="scientific">Menidia menidia</name>
    <name type="common">Atlantic silverside</name>
    <dbReference type="NCBI Taxonomy" id="238744"/>
    <lineage>
        <taxon>Eukaryota</taxon>
        <taxon>Metazoa</taxon>
        <taxon>Chordata</taxon>
        <taxon>Craniata</taxon>
        <taxon>Vertebrata</taxon>
        <taxon>Euteleostomi</taxon>
        <taxon>Actinopterygii</taxon>
        <taxon>Neopterygii</taxon>
        <taxon>Teleostei</taxon>
        <taxon>Neoteleostei</taxon>
        <taxon>Acanthomorphata</taxon>
        <taxon>Ovalentaria</taxon>
        <taxon>Atherinomorphae</taxon>
        <taxon>Atheriniformes</taxon>
        <taxon>Atherinopsidae</taxon>
        <taxon>Menidiinae</taxon>
        <taxon>Menidia</taxon>
    </lineage>
</organism>
<name>A0A8S4AD30_9TELE</name>
<reference evidence="2" key="1">
    <citation type="submission" date="2021-05" db="EMBL/GenBank/DDBJ databases">
        <authorList>
            <person name="Tigano A."/>
        </authorList>
    </citation>
    <scope>NUCLEOTIDE SEQUENCE</scope>
</reference>
<sequence>MKLYKGQPGGLDLTPILLKARTGKRFWFETCWLAVSLLSVCSSHPSQHMLLKEEAADVYDELWAASEDIAQMTLKLPFLEHMQSGDLQADDYVNFMIQDINYLLKVTDMLKEMSQKVKQEDIKKFMKNRFESYKKFGEMMLKQFNLKGVSEIKPIPAMEKYLSDYRTIMEKEEPIYFAVSLLPCSRLWLWLANQLKETYCNAYFIWKKNNMHGNPEKHYRNLLNANLKTNDQIQRAVEIFRQQMQNEHNFFAASLDEKVHLFRLSTSVILQKQPLSVSLYDTTVPRLRRCSAKMESGKWFWFESCLMAVCLLSMSSGLLLDDAHGVLYSSSQKKGSFGVDTDIYDRLWSSNFDIAVQTLKLPFLNHMKHGDLQSDYYVNFMIQDINYLLEVTDMLEEMTNKPIADEDMKEFFQGRYKSYKEFSELMLDQFNLKGVSEIKPIPAMEKYLSDYRTIMEKEEPIYFAVSLLPCSRLWLWLANHLDISYGNAYFIWKKNNMHGDPEEHYRKLLDNHLTTKDQKKRANEIFRQQMQNEHNFFAASLDE</sequence>
<dbReference type="CDD" id="cd19359">
    <property type="entry name" value="TenA_C_Bt3146-like"/>
    <property type="match status" value="2"/>
</dbReference>
<dbReference type="InterPro" id="IPR004305">
    <property type="entry name" value="Thiaminase-2/PQQC"/>
</dbReference>